<keyword evidence="1" id="KW-0378">Hydrolase</keyword>
<dbReference type="GO" id="GO:0006508">
    <property type="term" value="P:proteolysis"/>
    <property type="evidence" value="ECO:0007669"/>
    <property type="project" value="UniProtKB-KW"/>
</dbReference>
<keyword evidence="2" id="KW-0449">Lipoprotein</keyword>
<keyword evidence="3" id="KW-1185">Reference proteome</keyword>
<protein>
    <submittedName>
        <fullName evidence="2">Gliding motility-associated lipoprotein GldB</fullName>
    </submittedName>
    <submittedName>
        <fullName evidence="1">Predicted Zn-dependent protease</fullName>
    </submittedName>
</protein>
<proteinExistence type="predicted"/>
<dbReference type="EMBL" id="FUZE01000038">
    <property type="protein sequence ID" value="SKC12059.1"/>
    <property type="molecule type" value="Genomic_DNA"/>
</dbReference>
<reference evidence="1 3" key="1">
    <citation type="submission" date="2017-02" db="EMBL/GenBank/DDBJ databases">
        <authorList>
            <person name="Varghese N."/>
            <person name="Submissions S."/>
        </authorList>
    </citation>
    <scope>NUCLEOTIDE SEQUENCE [LARGE SCALE GENOMIC DNA]</scope>
    <source>
        <strain evidence="1 3">DSM 16775</strain>
    </source>
</reference>
<dbReference type="Proteomes" id="UP000190669">
    <property type="component" value="Unassembled WGS sequence"/>
</dbReference>
<dbReference type="GO" id="GO:0008233">
    <property type="term" value="F:peptidase activity"/>
    <property type="evidence" value="ECO:0007669"/>
    <property type="project" value="UniProtKB-KW"/>
</dbReference>
<accession>A0AAX2IRA2</accession>
<evidence type="ECO:0000313" key="3">
    <source>
        <dbReference type="Proteomes" id="UP000190669"/>
    </source>
</evidence>
<dbReference type="EMBL" id="UAVR01000024">
    <property type="protein sequence ID" value="SQA92751.1"/>
    <property type="molecule type" value="Genomic_DNA"/>
</dbReference>
<gene>
    <name evidence="2" type="ORF">NCTC11212_04269</name>
    <name evidence="1" type="ORF">SAMN05421800_1388</name>
</gene>
<evidence type="ECO:0000313" key="4">
    <source>
        <dbReference type="Proteomes" id="UP000251937"/>
    </source>
</evidence>
<organism evidence="2 4">
    <name type="scientific">Chryseobacterium balustinum</name>
    <dbReference type="NCBI Taxonomy" id="246"/>
    <lineage>
        <taxon>Bacteria</taxon>
        <taxon>Pseudomonadati</taxon>
        <taxon>Bacteroidota</taxon>
        <taxon>Flavobacteriia</taxon>
        <taxon>Flavobacteriales</taxon>
        <taxon>Weeksellaceae</taxon>
        <taxon>Chryseobacterium group</taxon>
        <taxon>Chryseobacterium</taxon>
    </lineage>
</organism>
<evidence type="ECO:0000313" key="2">
    <source>
        <dbReference type="EMBL" id="SQA92751.1"/>
    </source>
</evidence>
<dbReference type="Proteomes" id="UP000251937">
    <property type="component" value="Unassembled WGS sequence"/>
</dbReference>
<reference evidence="2 4" key="2">
    <citation type="submission" date="2018-06" db="EMBL/GenBank/DDBJ databases">
        <authorList>
            <consortium name="Pathogen Informatics"/>
            <person name="Doyle S."/>
        </authorList>
    </citation>
    <scope>NUCLEOTIDE SEQUENCE [LARGE SCALE GENOMIC DNA]</scope>
    <source>
        <strain evidence="2 4">NCTC11212</strain>
    </source>
</reference>
<dbReference type="AlphaFoldDB" id="A0AAX2IRA2"/>
<comment type="caution">
    <text evidence="2">The sequence shown here is derived from an EMBL/GenBank/DDBJ whole genome shotgun (WGS) entry which is preliminary data.</text>
</comment>
<dbReference type="InterPro" id="IPR019853">
    <property type="entry name" value="GldB-like"/>
</dbReference>
<dbReference type="PROSITE" id="PS51257">
    <property type="entry name" value="PROKAR_LIPOPROTEIN"/>
    <property type="match status" value="1"/>
</dbReference>
<sequence length="335" mass="38889">MEKIALPLFFLTLISCSTSTPMKSDFEYTKIEQIPDSIQIQNITVRNLFKYQILAHQSSVFDSTMIEKNVYKPHQKLWDSCYGVIFGNENGKKFNHSAGMIEWNRTLLTANKQDLIKRTKIITDINLSKLMTKNLTRFSKLVPYQPTAKLSLLFTPITGIGFGGCNAEQFALEINNPGVDIEYTLTKGLPHEFNHLVYEKFRNADPDKESALSQTIDEGFACYFTYVFFDKKITQHEAVENMSQQQWDWYVKNEKEIFNKVKDFFSDTSGDNPLLRNDKIKLFPDAPKTLNYWLGFRIITKYVEKHGKDSWKDLYIMPAKEVFSKSGYEDYIKGL</sequence>
<keyword evidence="1" id="KW-0645">Protease</keyword>
<dbReference type="Pfam" id="PF25594">
    <property type="entry name" value="GldB_lipo"/>
    <property type="match status" value="1"/>
</dbReference>
<name>A0AAX2IRA2_9FLAO</name>
<evidence type="ECO:0000313" key="1">
    <source>
        <dbReference type="EMBL" id="SKC12059.1"/>
    </source>
</evidence>